<protein>
    <submittedName>
        <fullName evidence="4">Uncharacterized protein</fullName>
    </submittedName>
</protein>
<keyword evidence="3" id="KW-0732">Signal</keyword>
<keyword evidence="2" id="KW-0472">Membrane</keyword>
<dbReference type="OrthoDB" id="2796893at2759"/>
<accession>A0A8H5G0P9</accession>
<feature type="compositionally biased region" description="Polar residues" evidence="1">
    <location>
        <begin position="395"/>
        <end position="420"/>
    </location>
</feature>
<reference evidence="4 5" key="1">
    <citation type="journal article" date="2020" name="ISME J.">
        <title>Uncovering the hidden diversity of litter-decomposition mechanisms in mushroom-forming fungi.</title>
        <authorList>
            <person name="Floudas D."/>
            <person name="Bentzer J."/>
            <person name="Ahren D."/>
            <person name="Johansson T."/>
            <person name="Persson P."/>
            <person name="Tunlid A."/>
        </authorList>
    </citation>
    <scope>NUCLEOTIDE SEQUENCE [LARGE SCALE GENOMIC DNA]</scope>
    <source>
        <strain evidence="4 5">CBS 146.42</strain>
    </source>
</reference>
<feature type="chain" id="PRO_5034541933" evidence="3">
    <location>
        <begin position="20"/>
        <end position="495"/>
    </location>
</feature>
<feature type="region of interest" description="Disordered" evidence="1">
    <location>
        <begin position="346"/>
        <end position="436"/>
    </location>
</feature>
<feature type="signal peptide" evidence="3">
    <location>
        <begin position="1"/>
        <end position="19"/>
    </location>
</feature>
<organism evidence="4 5">
    <name type="scientific">Leucocoprinus leucothites</name>
    <dbReference type="NCBI Taxonomy" id="201217"/>
    <lineage>
        <taxon>Eukaryota</taxon>
        <taxon>Fungi</taxon>
        <taxon>Dikarya</taxon>
        <taxon>Basidiomycota</taxon>
        <taxon>Agaricomycotina</taxon>
        <taxon>Agaricomycetes</taxon>
        <taxon>Agaricomycetidae</taxon>
        <taxon>Agaricales</taxon>
        <taxon>Agaricineae</taxon>
        <taxon>Agaricaceae</taxon>
        <taxon>Leucocoprinus</taxon>
    </lineage>
</organism>
<keyword evidence="2" id="KW-1133">Transmembrane helix</keyword>
<evidence type="ECO:0000256" key="3">
    <source>
        <dbReference type="SAM" id="SignalP"/>
    </source>
</evidence>
<feature type="compositionally biased region" description="Basic and acidic residues" evidence="1">
    <location>
        <begin position="354"/>
        <end position="363"/>
    </location>
</feature>
<comment type="caution">
    <text evidence="4">The sequence shown here is derived from an EMBL/GenBank/DDBJ whole genome shotgun (WGS) entry which is preliminary data.</text>
</comment>
<sequence length="495" mass="52426">MLWNNPCLIGVAWIALGMFEKTGWLHAAAFESNASCYSDGSEDWSWMNNKNGSSPCLTAAAVINPCYGPSYNVPPLLGEDGYEAANGSHNTINGCYCSWATYNLLAACATCQNRSDKVLTWFKWSEKCGSQFTSSNRPYPSNASIPGDMTFPKWSATNPNLWRDGRFNASEAKAKEESNPGDLLDPSEVMSSPTPEKNSNSVGAIAGGVVGGIVVIAFGIAAAIFLYCRSRRRKGQQLRQGPHMSQGPVDHHARSPSDFSAKSFGSALPYNPLGHASLPSSGYDSRILNSPTTFRTHNTSRGSLVHESLAASVSYAGTPPPQQGNPNQPNVIMTSHGVVIPFTLDRPTSSQETRSGHEKKRSEASTGGVSSTTTPHRGPMNPPAYSAAPHDHGDFSSQVPDQASTYDGSASIFTTPSDNPSRPHHERGLSSGTIGSNLSTTTGGLWTHAGSASLSGAADLISQMNHGSAPGPSGETPTYSGPSTNMVVPRDEKRA</sequence>
<dbReference type="AlphaFoldDB" id="A0A8H5G0P9"/>
<feature type="transmembrane region" description="Helical" evidence="2">
    <location>
        <begin position="202"/>
        <end position="228"/>
    </location>
</feature>
<evidence type="ECO:0000256" key="1">
    <source>
        <dbReference type="SAM" id="MobiDB-lite"/>
    </source>
</evidence>
<evidence type="ECO:0000313" key="5">
    <source>
        <dbReference type="Proteomes" id="UP000559027"/>
    </source>
</evidence>
<keyword evidence="5" id="KW-1185">Reference proteome</keyword>
<feature type="compositionally biased region" description="Polar residues" evidence="1">
    <location>
        <begin position="475"/>
        <end position="486"/>
    </location>
</feature>
<proteinExistence type="predicted"/>
<name>A0A8H5G0P9_9AGAR</name>
<feature type="region of interest" description="Disordered" evidence="1">
    <location>
        <begin position="237"/>
        <end position="263"/>
    </location>
</feature>
<feature type="compositionally biased region" description="Polar residues" evidence="1">
    <location>
        <begin position="189"/>
        <end position="200"/>
    </location>
</feature>
<gene>
    <name evidence="4" type="ORF">D9756_004395</name>
</gene>
<dbReference type="Proteomes" id="UP000559027">
    <property type="component" value="Unassembled WGS sequence"/>
</dbReference>
<dbReference type="EMBL" id="JAACJO010000007">
    <property type="protein sequence ID" value="KAF5355723.1"/>
    <property type="molecule type" value="Genomic_DNA"/>
</dbReference>
<feature type="region of interest" description="Disordered" evidence="1">
    <location>
        <begin position="171"/>
        <end position="200"/>
    </location>
</feature>
<evidence type="ECO:0000256" key="2">
    <source>
        <dbReference type="SAM" id="Phobius"/>
    </source>
</evidence>
<feature type="compositionally biased region" description="Polar residues" evidence="1">
    <location>
        <begin position="364"/>
        <end position="375"/>
    </location>
</feature>
<keyword evidence="2" id="KW-0812">Transmembrane</keyword>
<feature type="region of interest" description="Disordered" evidence="1">
    <location>
        <begin position="461"/>
        <end position="495"/>
    </location>
</feature>
<evidence type="ECO:0000313" key="4">
    <source>
        <dbReference type="EMBL" id="KAF5355723.1"/>
    </source>
</evidence>